<keyword evidence="2" id="KW-0813">Transport</keyword>
<feature type="transmembrane region" description="Helical" evidence="7">
    <location>
        <begin position="199"/>
        <end position="220"/>
    </location>
</feature>
<organism evidence="9 10">
    <name type="scientific">Tilletia horrida</name>
    <dbReference type="NCBI Taxonomy" id="155126"/>
    <lineage>
        <taxon>Eukaryota</taxon>
        <taxon>Fungi</taxon>
        <taxon>Dikarya</taxon>
        <taxon>Basidiomycota</taxon>
        <taxon>Ustilaginomycotina</taxon>
        <taxon>Exobasidiomycetes</taxon>
        <taxon>Tilletiales</taxon>
        <taxon>Tilletiaceae</taxon>
        <taxon>Tilletia</taxon>
    </lineage>
</organism>
<dbReference type="EMBL" id="JAPDMZ010000205">
    <property type="protein sequence ID" value="KAK0546118.1"/>
    <property type="molecule type" value="Genomic_DNA"/>
</dbReference>
<gene>
    <name evidence="9" type="primary">BTN1</name>
    <name evidence="9" type="ORF">OC846_005398</name>
</gene>
<keyword evidence="3 7" id="KW-0812">Transmembrane</keyword>
<dbReference type="PANTHER" id="PTHR10981">
    <property type="entry name" value="BATTENIN"/>
    <property type="match status" value="1"/>
</dbReference>
<keyword evidence="7" id="KW-0926">Vacuole</keyword>
<dbReference type="PANTHER" id="PTHR10981:SF0">
    <property type="entry name" value="BATTENIN"/>
    <property type="match status" value="1"/>
</dbReference>
<feature type="transmembrane region" description="Helical" evidence="7">
    <location>
        <begin position="34"/>
        <end position="57"/>
    </location>
</feature>
<sequence>MDPSSSSAHYQNVPPSSAPATRSTSARSLTTFRFGLAFFLFGTLNNISYVIILTAALELMPKGVPTGVVAFANIFPALCAKAIFPYFLKGEVKYRLRIWSCSILTFAGMMVRIYQIWQASAGMTRLTFLLSLLPSSFSDTTQTIAWFESAFLRLVGISIASFCSGLGELTYLQLATRYSGSARSVRAKGAGGNAAGEGVGWFASGTGAAGFLGASAWWAVRPLGVKGGLSLCSLLPWLMALSFFVILPSPEVVLANADQQSQAEYAALATAEEEAEDEEDEREASTRLETAQEGDEDGSQSPRKPLNASKDDVDLAAPSAVAGFGLAFSEKMDLLRPMLFVFVLPLAIVYLAEYTINQGVAPTLIYPLPTSKTHPLLAHFIKKFSDYYPLYQLCYQTFVFISRSSISVLRLPAIPQRFLWLPAMVQCTLFLVLTSESLYAWFGESIASPLTILLISLEGLAGGSAYVSVFHQVAMSDPARRIRLPTDQEELDPDHQSEPSEADATGPRDGIAADDELEHIRRVQQQEFRIACIGVADTLGICLASLISMPIQVGLCNAQVRSGRGLCKEV</sequence>
<evidence type="ECO:0000256" key="7">
    <source>
        <dbReference type="RuleBase" id="RU361113"/>
    </source>
</evidence>
<evidence type="ECO:0000256" key="1">
    <source>
        <dbReference type="ARBA" id="ARBA00004127"/>
    </source>
</evidence>
<accession>A0AAN6JPY3</accession>
<evidence type="ECO:0000256" key="5">
    <source>
        <dbReference type="ARBA" id="ARBA00022989"/>
    </source>
</evidence>
<feature type="transmembrane region" description="Helical" evidence="7">
    <location>
        <begin position="448"/>
        <end position="474"/>
    </location>
</feature>
<evidence type="ECO:0000256" key="3">
    <source>
        <dbReference type="ARBA" id="ARBA00022692"/>
    </source>
</evidence>
<evidence type="ECO:0000256" key="4">
    <source>
        <dbReference type="ARBA" id="ARBA00022970"/>
    </source>
</evidence>
<protein>
    <recommendedName>
        <fullName evidence="7">Protein BTN</fullName>
    </recommendedName>
</protein>
<evidence type="ECO:0000256" key="8">
    <source>
        <dbReference type="SAM" id="MobiDB-lite"/>
    </source>
</evidence>
<dbReference type="Pfam" id="PF02487">
    <property type="entry name" value="CLN3"/>
    <property type="match status" value="1"/>
</dbReference>
<comment type="subcellular location">
    <subcellularLocation>
        <location evidence="1">Endomembrane system</location>
        <topology evidence="1">Multi-pass membrane protein</topology>
    </subcellularLocation>
    <subcellularLocation>
        <location evidence="7">Vacuole membrane</location>
        <topology evidence="7">Multi-pass membrane protein</topology>
    </subcellularLocation>
</comment>
<comment type="similarity">
    <text evidence="7">Belongs to the battenin family.</text>
</comment>
<proteinExistence type="inferred from homology"/>
<dbReference type="InterPro" id="IPR003492">
    <property type="entry name" value="Battenin_disease_Cln3"/>
</dbReference>
<keyword evidence="5 7" id="KW-1133">Transmembrane helix</keyword>
<feature type="region of interest" description="Disordered" evidence="8">
    <location>
        <begin position="488"/>
        <end position="510"/>
    </location>
</feature>
<dbReference type="GO" id="GO:0006865">
    <property type="term" value="P:amino acid transport"/>
    <property type="evidence" value="ECO:0007669"/>
    <property type="project" value="UniProtKB-KW"/>
</dbReference>
<dbReference type="Proteomes" id="UP001176517">
    <property type="component" value="Unassembled WGS sequence"/>
</dbReference>
<dbReference type="GO" id="GO:0005774">
    <property type="term" value="C:vacuolar membrane"/>
    <property type="evidence" value="ECO:0007669"/>
    <property type="project" value="UniProtKB-SubCell"/>
</dbReference>
<feature type="compositionally biased region" description="Acidic residues" evidence="8">
    <location>
        <begin position="271"/>
        <end position="282"/>
    </location>
</feature>
<name>A0AAN6JPY3_9BASI</name>
<keyword evidence="4" id="KW-0029">Amino-acid transport</keyword>
<dbReference type="PRINTS" id="PR01315">
    <property type="entry name" value="BATTENIN"/>
</dbReference>
<dbReference type="AlphaFoldDB" id="A0AAN6JPY3"/>
<keyword evidence="10" id="KW-1185">Reference proteome</keyword>
<comment type="caution">
    <text evidence="9">The sequence shown here is derived from an EMBL/GenBank/DDBJ whole genome shotgun (WGS) entry which is preliminary data.</text>
</comment>
<reference evidence="9" key="1">
    <citation type="journal article" date="2023" name="PhytoFront">
        <title>Draft Genome Resources of Seven Strains of Tilletia horrida, Causal Agent of Kernel Smut of Rice.</title>
        <authorList>
            <person name="Khanal S."/>
            <person name="Antony Babu S."/>
            <person name="Zhou X.G."/>
        </authorList>
    </citation>
    <scope>NUCLEOTIDE SEQUENCE</scope>
    <source>
        <strain evidence="9">TX6</strain>
    </source>
</reference>
<feature type="transmembrane region" description="Helical" evidence="7">
    <location>
        <begin position="227"/>
        <end position="247"/>
    </location>
</feature>
<feature type="region of interest" description="Disordered" evidence="8">
    <location>
        <begin position="1"/>
        <end position="22"/>
    </location>
</feature>
<evidence type="ECO:0000313" key="9">
    <source>
        <dbReference type="EMBL" id="KAK0546118.1"/>
    </source>
</evidence>
<evidence type="ECO:0000313" key="10">
    <source>
        <dbReference type="Proteomes" id="UP001176517"/>
    </source>
</evidence>
<feature type="transmembrane region" description="Helical" evidence="7">
    <location>
        <begin position="530"/>
        <end position="551"/>
    </location>
</feature>
<dbReference type="GO" id="GO:0012505">
    <property type="term" value="C:endomembrane system"/>
    <property type="evidence" value="ECO:0007669"/>
    <property type="project" value="UniProtKB-SubCell"/>
</dbReference>
<feature type="region of interest" description="Disordered" evidence="8">
    <location>
        <begin position="265"/>
        <end position="310"/>
    </location>
</feature>
<keyword evidence="6 7" id="KW-0472">Membrane</keyword>
<feature type="transmembrane region" description="Helical" evidence="7">
    <location>
        <begin position="63"/>
        <end position="84"/>
    </location>
</feature>
<evidence type="ECO:0000256" key="2">
    <source>
        <dbReference type="ARBA" id="ARBA00022448"/>
    </source>
</evidence>
<dbReference type="GO" id="GO:0051453">
    <property type="term" value="P:regulation of intracellular pH"/>
    <property type="evidence" value="ECO:0007669"/>
    <property type="project" value="TreeGrafter"/>
</dbReference>
<feature type="compositionally biased region" description="Polar residues" evidence="8">
    <location>
        <begin position="1"/>
        <end position="10"/>
    </location>
</feature>
<evidence type="ECO:0000256" key="6">
    <source>
        <dbReference type="ARBA" id="ARBA00023136"/>
    </source>
</evidence>
<feature type="transmembrane region" description="Helical" evidence="7">
    <location>
        <begin position="334"/>
        <end position="352"/>
    </location>
</feature>
<feature type="transmembrane region" description="Helical" evidence="7">
    <location>
        <begin position="418"/>
        <end position="442"/>
    </location>
</feature>